<reference evidence="6" key="2">
    <citation type="submission" date="2015-06" db="UniProtKB">
        <authorList>
            <consortium name="EnsemblPlants"/>
        </authorList>
    </citation>
    <scope>IDENTIFICATION</scope>
    <source>
        <strain evidence="6">DM1-3 516 R44</strain>
    </source>
</reference>
<evidence type="ECO:0000256" key="3">
    <source>
        <dbReference type="ARBA" id="ARBA00022964"/>
    </source>
</evidence>
<dbReference type="GO" id="GO:0046872">
    <property type="term" value="F:metal ion binding"/>
    <property type="evidence" value="ECO:0007669"/>
    <property type="project" value="UniProtKB-KW"/>
</dbReference>
<accession>M0ZYX6</accession>
<keyword evidence="3" id="KW-0560">Oxidoreductase</keyword>
<dbReference type="GO" id="GO:0010436">
    <property type="term" value="F:carotenoid dioxygenase activity"/>
    <property type="evidence" value="ECO:0000318"/>
    <property type="project" value="GO_Central"/>
</dbReference>
<dbReference type="PANTHER" id="PTHR10543">
    <property type="entry name" value="BETA-CAROTENE DIOXYGENASE"/>
    <property type="match status" value="1"/>
</dbReference>
<keyword evidence="7" id="KW-1185">Reference proteome</keyword>
<dbReference type="Proteomes" id="UP000011115">
    <property type="component" value="Unassembled WGS sequence"/>
</dbReference>
<dbReference type="AlphaFoldDB" id="M0ZYX6"/>
<dbReference type="Pfam" id="PF03055">
    <property type="entry name" value="RPE65"/>
    <property type="match status" value="1"/>
</dbReference>
<dbReference type="Gramene" id="PGSC0003DMT400011015">
    <property type="protein sequence ID" value="PGSC0003DMT400011015"/>
    <property type="gene ID" value="PGSC0003DMG400004312"/>
</dbReference>
<evidence type="ECO:0000256" key="1">
    <source>
        <dbReference type="ARBA" id="ARBA00006787"/>
    </source>
</evidence>
<dbReference type="ExpressionAtlas" id="M0ZYX6">
    <property type="expression patterns" value="baseline"/>
</dbReference>
<dbReference type="OrthoDB" id="1069523at2759"/>
<feature type="binding site" evidence="5">
    <location>
        <position position="386"/>
    </location>
    <ligand>
        <name>Fe cation</name>
        <dbReference type="ChEBI" id="CHEBI:24875"/>
        <note>catalytic</note>
    </ligand>
</feature>
<sequence length="613" mass="69220">MAANSYSLLQVVTKCSLQKPSRPTKLEHSRNPLSSTFKPILLRELDHFPNISLDVPKAIKDASFNLLEAFVDFICEFVDQPLLPSKSNFAPVEEMIEGTTVGIVEGKIPDDFPEGVYVRNGTLDFFLRPNPLFGGLKSTRSIFGESSHMWIEGEGMVHALYLNKENGGKWKALYKNKHVQTDSYNMEKDRKKPGFLPAIQGDSNAILLSYLLNLLRFGVTDKSLSNSNVFEHGNKYYSIAENHMPQEIDIHSLQTKGNWNILSGSWNRPFTSHPKKAPGTGELVIIGIDGKKPYMELGVISADGKKMVHKADLMFDRCTVCHEIGVTQRYNVIMNFPLIVDISQLVLGGQLMKFEKDGYARIGIMPRYGDANSIKWFEVNPCSVFHIINCFELNDEVVVRACEARQSVIPGPSSSINHFDKFSKWLKRETSSTNGDSHEFTKESTFSRVCEWRLNMKTGQVKEKKNIFGDEFVMEFPFINENISGFRNKFAYLQVVESTEVSGSGFSKFGGLIKVHYEEKKTFNMDEEDELIKAEYHMFPKNTFCSGASFVPKLGGIDEDDGWIITFTHNENENISQVCIIDAKKFTEEPVAIITLSSRVPYGFHGAFMPLTS</sequence>
<gene>
    <name evidence="6" type="primary">LOC102600865</name>
</gene>
<dbReference type="GeneID" id="102600865"/>
<feature type="binding site" evidence="5">
    <location>
        <position position="605"/>
    </location>
    <ligand>
        <name>Fe cation</name>
        <dbReference type="ChEBI" id="CHEBI:24875"/>
        <note>catalytic</note>
    </ligand>
</feature>
<dbReference type="HOGENOM" id="CLU_016472_2_1_1"/>
<evidence type="ECO:0000256" key="5">
    <source>
        <dbReference type="PIRSR" id="PIRSR604294-1"/>
    </source>
</evidence>
<keyword evidence="3" id="KW-0223">Dioxygenase</keyword>
<feature type="binding site" evidence="5">
    <location>
        <position position="322"/>
    </location>
    <ligand>
        <name>Fe cation</name>
        <dbReference type="ChEBI" id="CHEBI:24875"/>
        <note>catalytic</note>
    </ligand>
</feature>
<comment type="similarity">
    <text evidence="1">Belongs to the carotenoid oxygenase family.</text>
</comment>
<proteinExistence type="inferred from homology"/>
<dbReference type="EnsemblPlants" id="PGSC0003DMT400011015">
    <property type="protein sequence ID" value="PGSC0003DMT400011015"/>
    <property type="gene ID" value="PGSC0003DMG400004312"/>
</dbReference>
<organism evidence="6 7">
    <name type="scientific">Solanum tuberosum</name>
    <name type="common">Potato</name>
    <dbReference type="NCBI Taxonomy" id="4113"/>
    <lineage>
        <taxon>Eukaryota</taxon>
        <taxon>Viridiplantae</taxon>
        <taxon>Streptophyta</taxon>
        <taxon>Embryophyta</taxon>
        <taxon>Tracheophyta</taxon>
        <taxon>Spermatophyta</taxon>
        <taxon>Magnoliopsida</taxon>
        <taxon>eudicotyledons</taxon>
        <taxon>Gunneridae</taxon>
        <taxon>Pentapetalae</taxon>
        <taxon>asterids</taxon>
        <taxon>lamiids</taxon>
        <taxon>Solanales</taxon>
        <taxon>Solanaceae</taxon>
        <taxon>Solanoideae</taxon>
        <taxon>Solaneae</taxon>
        <taxon>Solanum</taxon>
    </lineage>
</organism>
<dbReference type="RefSeq" id="XP_015170031.1">
    <property type="nucleotide sequence ID" value="XM_015314545.1"/>
</dbReference>
<evidence type="ECO:0000256" key="2">
    <source>
        <dbReference type="ARBA" id="ARBA00022723"/>
    </source>
</evidence>
<dbReference type="InParanoid" id="M0ZYX6"/>
<dbReference type="eggNOG" id="KOG1285">
    <property type="taxonomic scope" value="Eukaryota"/>
</dbReference>
<evidence type="ECO:0000256" key="4">
    <source>
        <dbReference type="ARBA" id="ARBA00023004"/>
    </source>
</evidence>
<evidence type="ECO:0000313" key="6">
    <source>
        <dbReference type="EnsemblPlants" id="PGSC0003DMT400011015"/>
    </source>
</evidence>
<dbReference type="OMA" id="IGVTKMY"/>
<feature type="binding site" evidence="5">
    <location>
        <position position="273"/>
    </location>
    <ligand>
        <name>Fe cation</name>
        <dbReference type="ChEBI" id="CHEBI:24875"/>
        <note>catalytic</note>
    </ligand>
</feature>
<comment type="cofactor">
    <cofactor evidence="5">
        <name>Fe(2+)</name>
        <dbReference type="ChEBI" id="CHEBI:29033"/>
    </cofactor>
    <text evidence="5">Binds 1 Fe(2+) ion per subunit.</text>
</comment>
<keyword evidence="4 5" id="KW-0408">Iron</keyword>
<reference evidence="7" key="1">
    <citation type="journal article" date="2011" name="Nature">
        <title>Genome sequence and analysis of the tuber crop potato.</title>
        <authorList>
            <consortium name="The Potato Genome Sequencing Consortium"/>
        </authorList>
    </citation>
    <scope>NUCLEOTIDE SEQUENCE [LARGE SCALE GENOMIC DNA]</scope>
    <source>
        <strain evidence="7">cv. DM1-3 516 R44</strain>
    </source>
</reference>
<dbReference type="PANTHER" id="PTHR10543:SF142">
    <property type="entry name" value="OS06G0162550 PROTEIN"/>
    <property type="match status" value="1"/>
</dbReference>
<dbReference type="GO" id="GO:0009570">
    <property type="term" value="C:chloroplast stroma"/>
    <property type="evidence" value="ECO:0000318"/>
    <property type="project" value="GO_Central"/>
</dbReference>
<evidence type="ECO:0000313" key="7">
    <source>
        <dbReference type="Proteomes" id="UP000011115"/>
    </source>
</evidence>
<dbReference type="PaxDb" id="4113-PGSC0003DMT400011015"/>
<name>M0ZYX6_SOLTU</name>
<keyword evidence="2 5" id="KW-0479">Metal-binding</keyword>
<dbReference type="STRING" id="4113.M0ZYX6"/>
<protein>
    <submittedName>
        <fullName evidence="6">9-cis-epoxycarotenoid dioxygenase</fullName>
    </submittedName>
</protein>
<dbReference type="InterPro" id="IPR004294">
    <property type="entry name" value="Carotenoid_Oase"/>
</dbReference>
<dbReference type="GO" id="GO:0016121">
    <property type="term" value="P:carotene catabolic process"/>
    <property type="evidence" value="ECO:0000318"/>
    <property type="project" value="GO_Central"/>
</dbReference>